<dbReference type="PANTHER" id="PTHR31374">
    <property type="entry name" value="AUXIN-INDUCED PROTEIN-LIKE-RELATED"/>
    <property type="match status" value="1"/>
</dbReference>
<evidence type="ECO:0000256" key="1">
    <source>
        <dbReference type="ARBA" id="ARBA00006974"/>
    </source>
</evidence>
<proteinExistence type="inferred from homology"/>
<organism evidence="2 3">
    <name type="scientific">Malus domestica</name>
    <name type="common">Apple</name>
    <name type="synonym">Pyrus malus</name>
    <dbReference type="NCBI Taxonomy" id="3750"/>
    <lineage>
        <taxon>Eukaryota</taxon>
        <taxon>Viridiplantae</taxon>
        <taxon>Streptophyta</taxon>
        <taxon>Embryophyta</taxon>
        <taxon>Tracheophyta</taxon>
        <taxon>Spermatophyta</taxon>
        <taxon>Magnoliopsida</taxon>
        <taxon>eudicotyledons</taxon>
        <taxon>Gunneridae</taxon>
        <taxon>Pentapetalae</taxon>
        <taxon>rosids</taxon>
        <taxon>fabids</taxon>
        <taxon>Rosales</taxon>
        <taxon>Rosaceae</taxon>
        <taxon>Amygdaloideae</taxon>
        <taxon>Maleae</taxon>
        <taxon>Malus</taxon>
    </lineage>
</organism>
<name>A0A498J3L9_MALDO</name>
<evidence type="ECO:0000313" key="3">
    <source>
        <dbReference type="Proteomes" id="UP000290289"/>
    </source>
</evidence>
<dbReference type="PANTHER" id="PTHR31374:SF32">
    <property type="entry name" value="SAUR FAMILY PROTEIN"/>
    <property type="match status" value="1"/>
</dbReference>
<sequence length="117" mass="13662">MKRELSYLLMGVRSIKVLSQLIGAPRVQRLKRLKSHNSVTPKGYVPVCVGVYGDTKRFMVHTTLLHHVEFSELLHRSAEEYGFPNDGVLRIPYEAKDFEEYWMIKRSKPKIYKVEPV</sequence>
<reference evidence="2 3" key="1">
    <citation type="submission" date="2018-10" db="EMBL/GenBank/DDBJ databases">
        <title>A high-quality apple genome assembly.</title>
        <authorList>
            <person name="Hu J."/>
        </authorList>
    </citation>
    <scope>NUCLEOTIDE SEQUENCE [LARGE SCALE GENOMIC DNA]</scope>
    <source>
        <strain evidence="3">cv. HFTH1</strain>
        <tissue evidence="2">Young leaf</tissue>
    </source>
</reference>
<keyword evidence="3" id="KW-1185">Reference proteome</keyword>
<protein>
    <submittedName>
        <fullName evidence="2">Uncharacterized protein</fullName>
    </submittedName>
</protein>
<dbReference type="EMBL" id="RDQH01000335">
    <property type="protein sequence ID" value="RXH88904.1"/>
    <property type="molecule type" value="Genomic_DNA"/>
</dbReference>
<dbReference type="Pfam" id="PF02519">
    <property type="entry name" value="Auxin_inducible"/>
    <property type="match status" value="1"/>
</dbReference>
<dbReference type="InterPro" id="IPR003676">
    <property type="entry name" value="SAUR_fam"/>
</dbReference>
<comment type="similarity">
    <text evidence="1">Belongs to the ARG7 family.</text>
</comment>
<dbReference type="GO" id="GO:0009733">
    <property type="term" value="P:response to auxin"/>
    <property type="evidence" value="ECO:0007669"/>
    <property type="project" value="InterPro"/>
</dbReference>
<gene>
    <name evidence="2" type="ORF">DVH24_000503</name>
</gene>
<accession>A0A498J3L9</accession>
<dbReference type="Gramene" id="mRNA:MD09G0153500">
    <property type="protein sequence ID" value="CDS:MD09G0153500.1"/>
    <property type="gene ID" value="MD09G0153500"/>
</dbReference>
<evidence type="ECO:0000313" key="2">
    <source>
        <dbReference type="EMBL" id="RXH88904.1"/>
    </source>
</evidence>
<dbReference type="AlphaFoldDB" id="A0A498J3L9"/>
<dbReference type="Proteomes" id="UP000290289">
    <property type="component" value="Chromosome 9"/>
</dbReference>
<comment type="caution">
    <text evidence="2">The sequence shown here is derived from an EMBL/GenBank/DDBJ whole genome shotgun (WGS) entry which is preliminary data.</text>
</comment>